<feature type="domain" description="Nephrocystin 3-like N-terminal" evidence="2">
    <location>
        <begin position="109"/>
        <end position="278"/>
    </location>
</feature>
<keyword evidence="1" id="KW-0677">Repeat</keyword>
<dbReference type="AlphaFoldDB" id="A0A4Y7THF1"/>
<dbReference type="InterPro" id="IPR027417">
    <property type="entry name" value="P-loop_NTPase"/>
</dbReference>
<comment type="caution">
    <text evidence="3">The sequence shown here is derived from an EMBL/GenBank/DDBJ whole genome shotgun (WGS) entry which is preliminary data.</text>
</comment>
<name>A0A4Y7THF1_COPMI</name>
<proteinExistence type="predicted"/>
<dbReference type="OrthoDB" id="163438at2759"/>
<dbReference type="EMBL" id="QPFP01000012">
    <property type="protein sequence ID" value="TEB33603.1"/>
    <property type="molecule type" value="Genomic_DNA"/>
</dbReference>
<sequence>MLEITPNYNIGTVDLVAPARDYNRYGPTSNVVNINGGRQYNIELKAEGHSGVPDLTPALDKLNAHVAAGCMHDSDARVDAPKCHEETRKAVQENIFSWITSGNMSPTSQPTQEVLWLTGPAGTGKTAIMGTVSDTLEEAGQLAATYYFSSYKGTLETMSKRQFVTTLAYQFAVHPALKDRLSSPILSAVRKNPAIFKMSLKRQLEVLILEPLRSYESDPASAPIPPLSVIIDGVDECGEAGDSSSSRSRQEDQVEVLSLILQAIKDPAFPFRVVVASRPETWIRRFFTNTASGKVSEIFLDDKYSPDDDIRLVLKSKFAEICRRYDLDHSMWPSEEDIAKLVDAASGQFIYAATVLRFIDTPGALPQAQLDIVLKIKPQDRSNPFSALDALYTSILHLSPSPERTVLWLKAIQRLQGVGRPTSSAWTLDGMFESSAGQAKIVLGGLPSLIHIPKANSARTDSQLYGADLKVSSSNIPSVGWSAGYTFYHKSFLDYLEDDSRCGAAFPGIGSDHVNRWLQDRFAQTLMCGGPEVPTHASLLLTFRRCFLDLLVLFDRSARRWKVDDGILSDCDPTVWLSVPAHIPSDCVYQGEVEARLYIFVHNNCRSYCLCNTGCKLWRRAISELPNGRWRGRSGWSSFDLLLDTFNIKRLHR</sequence>
<dbReference type="Gene3D" id="3.40.50.300">
    <property type="entry name" value="P-loop containing nucleotide triphosphate hydrolases"/>
    <property type="match status" value="1"/>
</dbReference>
<dbReference type="PANTHER" id="PTHR10039:SF14">
    <property type="entry name" value="NACHT DOMAIN-CONTAINING PROTEIN"/>
    <property type="match status" value="1"/>
</dbReference>
<dbReference type="PANTHER" id="PTHR10039">
    <property type="entry name" value="AMELOGENIN"/>
    <property type="match status" value="1"/>
</dbReference>
<evidence type="ECO:0000259" key="2">
    <source>
        <dbReference type="Pfam" id="PF24883"/>
    </source>
</evidence>
<evidence type="ECO:0000313" key="3">
    <source>
        <dbReference type="EMBL" id="TEB33603.1"/>
    </source>
</evidence>
<reference evidence="3 4" key="1">
    <citation type="journal article" date="2019" name="Nat. Ecol. Evol.">
        <title>Megaphylogeny resolves global patterns of mushroom evolution.</title>
        <authorList>
            <person name="Varga T."/>
            <person name="Krizsan K."/>
            <person name="Foldi C."/>
            <person name="Dima B."/>
            <person name="Sanchez-Garcia M."/>
            <person name="Sanchez-Ramirez S."/>
            <person name="Szollosi G.J."/>
            <person name="Szarkandi J.G."/>
            <person name="Papp V."/>
            <person name="Albert L."/>
            <person name="Andreopoulos W."/>
            <person name="Angelini C."/>
            <person name="Antonin V."/>
            <person name="Barry K.W."/>
            <person name="Bougher N.L."/>
            <person name="Buchanan P."/>
            <person name="Buyck B."/>
            <person name="Bense V."/>
            <person name="Catcheside P."/>
            <person name="Chovatia M."/>
            <person name="Cooper J."/>
            <person name="Damon W."/>
            <person name="Desjardin D."/>
            <person name="Finy P."/>
            <person name="Geml J."/>
            <person name="Haridas S."/>
            <person name="Hughes K."/>
            <person name="Justo A."/>
            <person name="Karasinski D."/>
            <person name="Kautmanova I."/>
            <person name="Kiss B."/>
            <person name="Kocsube S."/>
            <person name="Kotiranta H."/>
            <person name="LaButti K.M."/>
            <person name="Lechner B.E."/>
            <person name="Liimatainen K."/>
            <person name="Lipzen A."/>
            <person name="Lukacs Z."/>
            <person name="Mihaltcheva S."/>
            <person name="Morgado L.N."/>
            <person name="Niskanen T."/>
            <person name="Noordeloos M.E."/>
            <person name="Ohm R.A."/>
            <person name="Ortiz-Santana B."/>
            <person name="Ovrebo C."/>
            <person name="Racz N."/>
            <person name="Riley R."/>
            <person name="Savchenko A."/>
            <person name="Shiryaev A."/>
            <person name="Soop K."/>
            <person name="Spirin V."/>
            <person name="Szebenyi C."/>
            <person name="Tomsovsky M."/>
            <person name="Tulloss R.E."/>
            <person name="Uehling J."/>
            <person name="Grigoriev I.V."/>
            <person name="Vagvolgyi C."/>
            <person name="Papp T."/>
            <person name="Martin F.M."/>
            <person name="Miettinen O."/>
            <person name="Hibbett D.S."/>
            <person name="Nagy L.G."/>
        </authorList>
    </citation>
    <scope>NUCLEOTIDE SEQUENCE [LARGE SCALE GENOMIC DNA]</scope>
    <source>
        <strain evidence="3 4">FP101781</strain>
    </source>
</reference>
<accession>A0A4Y7THF1</accession>
<organism evidence="3 4">
    <name type="scientific">Coprinellus micaceus</name>
    <name type="common">Glistening ink-cap mushroom</name>
    <name type="synonym">Coprinus micaceus</name>
    <dbReference type="NCBI Taxonomy" id="71717"/>
    <lineage>
        <taxon>Eukaryota</taxon>
        <taxon>Fungi</taxon>
        <taxon>Dikarya</taxon>
        <taxon>Basidiomycota</taxon>
        <taxon>Agaricomycotina</taxon>
        <taxon>Agaricomycetes</taxon>
        <taxon>Agaricomycetidae</taxon>
        <taxon>Agaricales</taxon>
        <taxon>Agaricineae</taxon>
        <taxon>Psathyrellaceae</taxon>
        <taxon>Coprinellus</taxon>
    </lineage>
</organism>
<gene>
    <name evidence="3" type="ORF">FA13DRAFT_162232</name>
</gene>
<dbReference type="SUPFAM" id="SSF52540">
    <property type="entry name" value="P-loop containing nucleoside triphosphate hydrolases"/>
    <property type="match status" value="1"/>
</dbReference>
<dbReference type="STRING" id="71717.A0A4Y7THF1"/>
<dbReference type="InterPro" id="IPR056884">
    <property type="entry name" value="NPHP3-like_N"/>
</dbReference>
<evidence type="ECO:0000313" key="4">
    <source>
        <dbReference type="Proteomes" id="UP000298030"/>
    </source>
</evidence>
<dbReference type="Proteomes" id="UP000298030">
    <property type="component" value="Unassembled WGS sequence"/>
</dbReference>
<keyword evidence="4" id="KW-1185">Reference proteome</keyword>
<evidence type="ECO:0000256" key="1">
    <source>
        <dbReference type="ARBA" id="ARBA00022737"/>
    </source>
</evidence>
<protein>
    <recommendedName>
        <fullName evidence="2">Nephrocystin 3-like N-terminal domain-containing protein</fullName>
    </recommendedName>
</protein>
<dbReference type="Pfam" id="PF24883">
    <property type="entry name" value="NPHP3_N"/>
    <property type="match status" value="1"/>
</dbReference>